<organism evidence="1 2">
    <name type="scientific">Eretmocerus hayati</name>
    <dbReference type="NCBI Taxonomy" id="131215"/>
    <lineage>
        <taxon>Eukaryota</taxon>
        <taxon>Metazoa</taxon>
        <taxon>Ecdysozoa</taxon>
        <taxon>Arthropoda</taxon>
        <taxon>Hexapoda</taxon>
        <taxon>Insecta</taxon>
        <taxon>Pterygota</taxon>
        <taxon>Neoptera</taxon>
        <taxon>Endopterygota</taxon>
        <taxon>Hymenoptera</taxon>
        <taxon>Apocrita</taxon>
        <taxon>Proctotrupomorpha</taxon>
        <taxon>Chalcidoidea</taxon>
        <taxon>Aphelinidae</taxon>
        <taxon>Aphelininae</taxon>
        <taxon>Eretmocerus</taxon>
    </lineage>
</organism>
<protein>
    <submittedName>
        <fullName evidence="1">Uncharacterized protein</fullName>
    </submittedName>
</protein>
<accession>A0ACC2PBH8</accession>
<evidence type="ECO:0000313" key="2">
    <source>
        <dbReference type="Proteomes" id="UP001239111"/>
    </source>
</evidence>
<dbReference type="EMBL" id="CM056742">
    <property type="protein sequence ID" value="KAJ8680341.1"/>
    <property type="molecule type" value="Genomic_DNA"/>
</dbReference>
<comment type="caution">
    <text evidence="1">The sequence shown here is derived from an EMBL/GenBank/DDBJ whole genome shotgun (WGS) entry which is preliminary data.</text>
</comment>
<evidence type="ECO:0000313" key="1">
    <source>
        <dbReference type="EMBL" id="KAJ8680341.1"/>
    </source>
</evidence>
<name>A0ACC2PBH8_9HYME</name>
<sequence length="560" mass="64152">MLWESTASSTHVHFKGHKPVVVPDVSIDKKLVEQLMDAYAVENAGSCDLITMLLKSGADLELPNDYGDTALLTAVKLDNLEAVEVLVRWGADINATNYHGETSLHLARDDRLLYFLLDNSCDNETINCINECGCSPCLAAVQYCKVETLVRMIQAGADIHFKNEVHGWYSCLNYGRTPLSIAVAKNRVDIVEALLKNGANPKETWSVTDENDEIHIKSTLKLASSFRSSFALNRMLVSDEDEKSANILQLLINHGANICDDIRSFHAVMRYGNLRAIQFCLNEFHHKRVPIPTSTPLLHLALENKRDDVFKFFLQSNFDDLEKVDRKGYTALHVAVFESRIDRVGLLLSYGASVEAVDKKGYTVIDTATNYKDVESAILLLNYGYLPHRRIDMTNLNIKPFCRLLQFSLYETEMKLIVKHTTLIESLAYPTAPDILSWVIKQYPKHLQKLYKCCKTEIELSRRYIVHDSITMFDILTNIDHHYARNESLVEKFMGVNLQRQFPIYKKLIRKRFSDSQALLKKVVRGLGRILQMDYQTFYHIYDKIFYIVSPRDLHMLQKV</sequence>
<dbReference type="Proteomes" id="UP001239111">
    <property type="component" value="Chromosome 2"/>
</dbReference>
<reference evidence="1" key="1">
    <citation type="submission" date="2023-04" db="EMBL/GenBank/DDBJ databases">
        <title>A chromosome-level genome assembly of the parasitoid wasp Eretmocerus hayati.</title>
        <authorList>
            <person name="Zhong Y."/>
            <person name="Liu S."/>
            <person name="Liu Y."/>
        </authorList>
    </citation>
    <scope>NUCLEOTIDE SEQUENCE</scope>
    <source>
        <strain evidence="1">ZJU_SS_LIU_2023</strain>
    </source>
</reference>
<keyword evidence="2" id="KW-1185">Reference proteome</keyword>
<gene>
    <name evidence="1" type="ORF">QAD02_016128</name>
</gene>
<proteinExistence type="predicted"/>